<evidence type="ECO:0000313" key="2">
    <source>
        <dbReference type="EMBL" id="MEK8088309.1"/>
    </source>
</evidence>
<organism evidence="2 3">
    <name type="scientific">Thermithiobacillus plumbiphilus</name>
    <dbReference type="NCBI Taxonomy" id="1729899"/>
    <lineage>
        <taxon>Bacteria</taxon>
        <taxon>Pseudomonadati</taxon>
        <taxon>Pseudomonadota</taxon>
        <taxon>Acidithiobacillia</taxon>
        <taxon>Acidithiobacillales</taxon>
        <taxon>Thermithiobacillaceae</taxon>
        <taxon>Thermithiobacillus</taxon>
    </lineage>
</organism>
<keyword evidence="3" id="KW-1185">Reference proteome</keyword>
<sequence length="211" mass="23345">MTQYFEVHPQNPQPRLIQQAADLLREGGLLVYPTDSTYALGCALHATTAQERLRQIRQLDLRHDLSLLFPDISRVTEYAKVDNAAFRLLKQATPGPFTFILPASRDLPRKLADPRKKTIGIRIPAHPVSHALLAAFGEPFLSSTLTLPGDDRVMTDPADIRDRLKRQVDLILDGGAGGLEPSTVLDLTVWPPQVMRQGCGDPHSIGIETQD</sequence>
<reference evidence="2 3" key="1">
    <citation type="submission" date="2024-04" db="EMBL/GenBank/DDBJ databases">
        <authorList>
            <person name="Abashina T."/>
            <person name="Shaikin A."/>
        </authorList>
    </citation>
    <scope>NUCLEOTIDE SEQUENCE [LARGE SCALE GENOMIC DNA]</scope>
    <source>
        <strain evidence="2 3">AAFK</strain>
    </source>
</reference>
<dbReference type="InterPro" id="IPR017945">
    <property type="entry name" value="DHBP_synth_RibB-like_a/b_dom"/>
</dbReference>
<dbReference type="Gene3D" id="3.90.870.10">
    <property type="entry name" value="DHBP synthase"/>
    <property type="match status" value="1"/>
</dbReference>
<gene>
    <name evidence="2" type="ORF">WOB96_00890</name>
</gene>
<dbReference type="InterPro" id="IPR052532">
    <property type="entry name" value="SUA5_domain"/>
</dbReference>
<dbReference type="PROSITE" id="PS51163">
    <property type="entry name" value="YRDC"/>
    <property type="match status" value="1"/>
</dbReference>
<dbReference type="Pfam" id="PF01300">
    <property type="entry name" value="Sua5_yciO_yrdC"/>
    <property type="match status" value="1"/>
</dbReference>
<dbReference type="SUPFAM" id="SSF55821">
    <property type="entry name" value="YrdC/RibB"/>
    <property type="match status" value="1"/>
</dbReference>
<accession>A0ABU9D420</accession>
<dbReference type="Proteomes" id="UP001446205">
    <property type="component" value="Unassembled WGS sequence"/>
</dbReference>
<proteinExistence type="predicted"/>
<comment type="caution">
    <text evidence="2">The sequence shown here is derived from an EMBL/GenBank/DDBJ whole genome shotgun (WGS) entry which is preliminary data.</text>
</comment>
<dbReference type="PANTHER" id="PTHR42828">
    <property type="entry name" value="DHBP SYNTHASE RIBB-LIKE ALPHA/BETA DOMAIN-CONTAINING PROTEIN"/>
    <property type="match status" value="1"/>
</dbReference>
<dbReference type="RefSeq" id="WP_341369375.1">
    <property type="nucleotide sequence ID" value="NZ_JBBPCO010000001.1"/>
</dbReference>
<keyword evidence="2" id="KW-0808">Transferase</keyword>
<dbReference type="NCBIfam" id="TIGR00057">
    <property type="entry name" value="L-threonylcarbamoyladenylate synthase"/>
    <property type="match status" value="1"/>
</dbReference>
<dbReference type="EC" id="2.7.7.87" evidence="2"/>
<dbReference type="EMBL" id="JBBPCO010000001">
    <property type="protein sequence ID" value="MEK8088309.1"/>
    <property type="molecule type" value="Genomic_DNA"/>
</dbReference>
<feature type="domain" description="YrdC-like" evidence="1">
    <location>
        <begin position="14"/>
        <end position="200"/>
    </location>
</feature>
<evidence type="ECO:0000313" key="3">
    <source>
        <dbReference type="Proteomes" id="UP001446205"/>
    </source>
</evidence>
<dbReference type="GO" id="GO:0061710">
    <property type="term" value="F:L-threonylcarbamoyladenylate synthase"/>
    <property type="evidence" value="ECO:0007669"/>
    <property type="project" value="UniProtKB-EC"/>
</dbReference>
<dbReference type="InterPro" id="IPR006070">
    <property type="entry name" value="Sua5-like_dom"/>
</dbReference>
<name>A0ABU9D420_9PROT</name>
<evidence type="ECO:0000259" key="1">
    <source>
        <dbReference type="PROSITE" id="PS51163"/>
    </source>
</evidence>
<dbReference type="PANTHER" id="PTHR42828:SF3">
    <property type="entry name" value="THREONYLCARBAMOYL-AMP SYNTHASE"/>
    <property type="match status" value="1"/>
</dbReference>
<keyword evidence="2" id="KW-0548">Nucleotidyltransferase</keyword>
<protein>
    <submittedName>
        <fullName evidence="2">L-threonylcarbamoyladenylate synthase</fullName>
        <ecNumber evidence="2">2.7.7.87</ecNumber>
    </submittedName>
</protein>